<dbReference type="EMBL" id="FOND01000024">
    <property type="protein sequence ID" value="SFF71418.1"/>
    <property type="molecule type" value="Genomic_DNA"/>
</dbReference>
<feature type="transmembrane region" description="Helical" evidence="1">
    <location>
        <begin position="94"/>
        <end position="120"/>
    </location>
</feature>
<accession>A0A1I2KYI7</accession>
<name>A0A1I2KYI7_9ACTN</name>
<evidence type="ECO:0000313" key="3">
    <source>
        <dbReference type="Proteomes" id="UP000198589"/>
    </source>
</evidence>
<evidence type="ECO:0000313" key="2">
    <source>
        <dbReference type="EMBL" id="SFF71418.1"/>
    </source>
</evidence>
<organism evidence="2 3">
    <name type="scientific">Blastococcus tunisiensis</name>
    <dbReference type="NCBI Taxonomy" id="1798228"/>
    <lineage>
        <taxon>Bacteria</taxon>
        <taxon>Bacillati</taxon>
        <taxon>Actinomycetota</taxon>
        <taxon>Actinomycetes</taxon>
        <taxon>Geodermatophilales</taxon>
        <taxon>Geodermatophilaceae</taxon>
        <taxon>Blastococcus</taxon>
    </lineage>
</organism>
<dbReference type="AlphaFoldDB" id="A0A1I2KYI7"/>
<dbReference type="Proteomes" id="UP000198589">
    <property type="component" value="Unassembled WGS sequence"/>
</dbReference>
<keyword evidence="1" id="KW-0812">Transmembrane</keyword>
<keyword evidence="1" id="KW-1133">Transmembrane helix</keyword>
<feature type="transmembrane region" description="Helical" evidence="1">
    <location>
        <begin position="15"/>
        <end position="42"/>
    </location>
</feature>
<protein>
    <submittedName>
        <fullName evidence="2">Uncharacterized protein</fullName>
    </submittedName>
</protein>
<evidence type="ECO:0000256" key="1">
    <source>
        <dbReference type="SAM" id="Phobius"/>
    </source>
</evidence>
<keyword evidence="3" id="KW-1185">Reference proteome</keyword>
<proteinExistence type="predicted"/>
<keyword evidence="1" id="KW-0472">Membrane</keyword>
<reference evidence="3" key="1">
    <citation type="submission" date="2016-10" db="EMBL/GenBank/DDBJ databases">
        <authorList>
            <person name="Varghese N."/>
            <person name="Submissions S."/>
        </authorList>
    </citation>
    <scope>NUCLEOTIDE SEQUENCE [LARGE SCALE GENOMIC DNA]</scope>
    <source>
        <strain evidence="3">DSM 46838</strain>
    </source>
</reference>
<feature type="transmembrane region" description="Helical" evidence="1">
    <location>
        <begin position="62"/>
        <end position="82"/>
    </location>
</feature>
<feature type="transmembrane region" description="Helical" evidence="1">
    <location>
        <begin position="132"/>
        <end position="151"/>
    </location>
</feature>
<gene>
    <name evidence="2" type="ORF">SAMN05216574_1242</name>
</gene>
<sequence length="169" mass="17982">MRPSTHEPRNRPRPLVALFALGGLVIATGLAVVAIGVMDLVAANSLPDPFHGEGPQALADGASRVTWGAVVFTIGCYIWRAARRRGGRDRLGRALIIAGYVLLGVGLDRTLHSVVGIWAVPTDEGTDVLVEAMLNFLGWGVPAAFLVWLGVDLADEEVIMTASFEARRG</sequence>